<evidence type="ECO:0000313" key="1">
    <source>
        <dbReference type="EMBL" id="MCV9387490.1"/>
    </source>
</evidence>
<gene>
    <name evidence="1" type="ORF">N7U62_12490</name>
</gene>
<name>A0ABT3CUX0_9BACT</name>
<dbReference type="RefSeq" id="WP_264138313.1">
    <property type="nucleotide sequence ID" value="NZ_JAOYOD010000001.1"/>
</dbReference>
<organism evidence="1 2">
    <name type="scientific">Reichenbachiella ulvae</name>
    <dbReference type="NCBI Taxonomy" id="2980104"/>
    <lineage>
        <taxon>Bacteria</taxon>
        <taxon>Pseudomonadati</taxon>
        <taxon>Bacteroidota</taxon>
        <taxon>Cytophagia</taxon>
        <taxon>Cytophagales</taxon>
        <taxon>Reichenbachiellaceae</taxon>
        <taxon>Reichenbachiella</taxon>
    </lineage>
</organism>
<dbReference type="Proteomes" id="UP001300692">
    <property type="component" value="Unassembled WGS sequence"/>
</dbReference>
<sequence>MNNFNLDDILGFELEESIENLTLAQCELLRDRGISRYSASSYLTPFRVKSIEDLLLMGTYNDLGGVEVITLDGDRVLFGERDITTLQGREEELIICQDMFCFLSLVELGIYRDQSAIILHDDTMMANAMITIHDEYSHARITAYFDHTVSGKSSFENLKSCFKKIIDGSPFYLDYENVNDYIMSR</sequence>
<evidence type="ECO:0000313" key="2">
    <source>
        <dbReference type="Proteomes" id="UP001300692"/>
    </source>
</evidence>
<dbReference type="EMBL" id="JAOYOD010000001">
    <property type="protein sequence ID" value="MCV9387490.1"/>
    <property type="molecule type" value="Genomic_DNA"/>
</dbReference>
<reference evidence="1 2" key="1">
    <citation type="submission" date="2022-10" db="EMBL/GenBank/DDBJ databases">
        <title>Comparative genomics and taxonomic characterization of three novel marine species of genus Reichenbachiella exhibiting antioxidant and polysaccharide degradation activities.</title>
        <authorList>
            <person name="Muhammad N."/>
            <person name="Lee Y.-J."/>
            <person name="Ko J."/>
            <person name="Kim S.-G."/>
        </authorList>
    </citation>
    <scope>NUCLEOTIDE SEQUENCE [LARGE SCALE GENOMIC DNA]</scope>
    <source>
        <strain evidence="1 2">ABR2-5</strain>
    </source>
</reference>
<accession>A0ABT3CUX0</accession>
<comment type="caution">
    <text evidence="1">The sequence shown here is derived from an EMBL/GenBank/DDBJ whole genome shotgun (WGS) entry which is preliminary data.</text>
</comment>
<protein>
    <recommendedName>
        <fullName evidence="3">SUKH-3 immunity protein</fullName>
    </recommendedName>
</protein>
<evidence type="ECO:0008006" key="3">
    <source>
        <dbReference type="Google" id="ProtNLM"/>
    </source>
</evidence>
<keyword evidence="2" id="KW-1185">Reference proteome</keyword>
<proteinExistence type="predicted"/>